<dbReference type="Gene3D" id="3.40.50.720">
    <property type="entry name" value="NAD(P)-binding Rossmann-like Domain"/>
    <property type="match status" value="1"/>
</dbReference>
<dbReference type="Gene3D" id="3.30.360.10">
    <property type="entry name" value="Dihydrodipicolinate Reductase, domain 2"/>
    <property type="match status" value="1"/>
</dbReference>
<dbReference type="InterPro" id="IPR036291">
    <property type="entry name" value="NAD(P)-bd_dom_sf"/>
</dbReference>
<evidence type="ECO:0000259" key="2">
    <source>
        <dbReference type="Pfam" id="PF03435"/>
    </source>
</evidence>
<sequence length="381" mass="41472">MPTVHWLGAGLSSAPGIRRLAGGDTPLVLWNRTPARARATVAGLPNPPGIRELDFSALSAAVNPGDVLVSMLPADLHLKVARLALDSGAHFISSSYIAPDMQDLDSEGRTRGLCLVNEVGLDPGLDHLLAHRLLHAYRPLHQEGHRLRFRSWCGGFPALANDFRYKFSWSPVGVLRALRSPSRCVENGKEKIVQRPWQGLSRYEAALPGGHEQFEAYANRDSLPFINQYGFDAGWKLDQFVRGTLRLDGWAAAWRPLFEELDTLEGESGELRLQALGAELWEKYAYDEGEADRVVLCVELEALDGDTCAWHGGLCIDARGNDTGSAMGRLVSHTVSFAVDSVLAGELPSGVSAAPADPALIDKWLCALAELGDEVHTLPRS</sequence>
<dbReference type="PANTHER" id="PTHR11133">
    <property type="entry name" value="SACCHAROPINE DEHYDROGENASE"/>
    <property type="match status" value="1"/>
</dbReference>
<evidence type="ECO:0000259" key="3">
    <source>
        <dbReference type="Pfam" id="PF16653"/>
    </source>
</evidence>
<dbReference type="Pfam" id="PF16653">
    <property type="entry name" value="Sacchrp_dh_C"/>
    <property type="match status" value="1"/>
</dbReference>
<dbReference type="GO" id="GO:0004753">
    <property type="term" value="F:saccharopine dehydrogenase activity"/>
    <property type="evidence" value="ECO:0007669"/>
    <property type="project" value="TreeGrafter"/>
</dbReference>
<keyword evidence="5" id="KW-1185">Reference proteome</keyword>
<organism evidence="4 5">
    <name type="scientific">Parahaliea maris</name>
    <dbReference type="NCBI Taxonomy" id="2716870"/>
    <lineage>
        <taxon>Bacteria</taxon>
        <taxon>Pseudomonadati</taxon>
        <taxon>Pseudomonadota</taxon>
        <taxon>Gammaproteobacteria</taxon>
        <taxon>Cellvibrionales</taxon>
        <taxon>Halieaceae</taxon>
        <taxon>Parahaliea</taxon>
    </lineage>
</organism>
<name>A0A5C9A661_9GAMM</name>
<dbReference type="InterPro" id="IPR032095">
    <property type="entry name" value="Sacchrp_dh-like_C"/>
</dbReference>
<feature type="domain" description="Saccharopine dehydrogenase NADP binding" evidence="2">
    <location>
        <begin position="4"/>
        <end position="112"/>
    </location>
</feature>
<dbReference type="InterPro" id="IPR051168">
    <property type="entry name" value="AASS"/>
</dbReference>
<comment type="caution">
    <text evidence="4">The sequence shown here is derived from an EMBL/GenBank/DDBJ whole genome shotgun (WGS) entry which is preliminary data.</text>
</comment>
<dbReference type="RefSeq" id="WP_148067450.1">
    <property type="nucleotide sequence ID" value="NZ_VRZA01000002.1"/>
</dbReference>
<feature type="domain" description="Saccharopine dehydrogenase-like C-terminal" evidence="3">
    <location>
        <begin position="120"/>
        <end position="370"/>
    </location>
</feature>
<accession>A0A5C9A661</accession>
<dbReference type="Pfam" id="PF03435">
    <property type="entry name" value="Sacchrp_dh_NADP"/>
    <property type="match status" value="1"/>
</dbReference>
<dbReference type="Proteomes" id="UP000321039">
    <property type="component" value="Unassembled WGS sequence"/>
</dbReference>
<dbReference type="SUPFAM" id="SSF55347">
    <property type="entry name" value="Glyceraldehyde-3-phosphate dehydrogenase-like, C-terminal domain"/>
    <property type="match status" value="1"/>
</dbReference>
<dbReference type="AlphaFoldDB" id="A0A5C9A661"/>
<dbReference type="EMBL" id="VRZA01000002">
    <property type="protein sequence ID" value="TXS95539.1"/>
    <property type="molecule type" value="Genomic_DNA"/>
</dbReference>
<dbReference type="InterPro" id="IPR005097">
    <property type="entry name" value="Sacchrp_dh_NADP-bd"/>
</dbReference>
<dbReference type="GO" id="GO:0005737">
    <property type="term" value="C:cytoplasm"/>
    <property type="evidence" value="ECO:0007669"/>
    <property type="project" value="TreeGrafter"/>
</dbReference>
<evidence type="ECO:0000313" key="5">
    <source>
        <dbReference type="Proteomes" id="UP000321039"/>
    </source>
</evidence>
<gene>
    <name evidence="4" type="ORF">FV139_06560</name>
</gene>
<dbReference type="PANTHER" id="PTHR11133:SF23">
    <property type="entry name" value="SACCHAROPINE DEHYDROGENASE [NAD(+), L-LYSINE-FORMING]"/>
    <property type="match status" value="1"/>
</dbReference>
<protein>
    <submittedName>
        <fullName evidence="4">Saccharopine dehydrogenase</fullName>
    </submittedName>
</protein>
<evidence type="ECO:0000256" key="1">
    <source>
        <dbReference type="ARBA" id="ARBA00023002"/>
    </source>
</evidence>
<evidence type="ECO:0000313" key="4">
    <source>
        <dbReference type="EMBL" id="TXS95539.1"/>
    </source>
</evidence>
<proteinExistence type="predicted"/>
<dbReference type="GO" id="GO:0019878">
    <property type="term" value="P:lysine biosynthetic process via aminoadipic acid"/>
    <property type="evidence" value="ECO:0007669"/>
    <property type="project" value="TreeGrafter"/>
</dbReference>
<dbReference type="SUPFAM" id="SSF51735">
    <property type="entry name" value="NAD(P)-binding Rossmann-fold domains"/>
    <property type="match status" value="1"/>
</dbReference>
<reference evidence="4 5" key="1">
    <citation type="submission" date="2019-08" db="EMBL/GenBank/DDBJ databases">
        <title>Parahaliea maris sp. nov., isolated from the surface seawater.</title>
        <authorList>
            <person name="Liu Y."/>
        </authorList>
    </citation>
    <scope>NUCLEOTIDE SEQUENCE [LARGE SCALE GENOMIC DNA]</scope>
    <source>
        <strain evidence="4 5">HSLHS9</strain>
    </source>
</reference>
<keyword evidence="1" id="KW-0560">Oxidoreductase</keyword>